<accession>A0A7R9TT37</accession>
<name>A0A7R9TT37_9VIRI</name>
<gene>
    <name evidence="1" type="ORF">PCOL08062_LOCUS8305</name>
</gene>
<reference evidence="1" key="1">
    <citation type="submission" date="2021-01" db="EMBL/GenBank/DDBJ databases">
        <authorList>
            <person name="Corre E."/>
            <person name="Pelletier E."/>
            <person name="Niang G."/>
            <person name="Scheremetjew M."/>
            <person name="Finn R."/>
            <person name="Kale V."/>
            <person name="Holt S."/>
            <person name="Cochrane G."/>
            <person name="Meng A."/>
            <person name="Brown T."/>
            <person name="Cohen L."/>
        </authorList>
    </citation>
    <scope>NUCLEOTIDE SEQUENCE</scope>
    <source>
        <strain evidence="1">CCMP1413</strain>
    </source>
</reference>
<protein>
    <submittedName>
        <fullName evidence="1">Uncharacterized protein</fullName>
    </submittedName>
</protein>
<dbReference type="AlphaFoldDB" id="A0A7R9TT37"/>
<dbReference type="EMBL" id="HBDZ01010894">
    <property type="protein sequence ID" value="CAD8243794.1"/>
    <property type="molecule type" value="Transcribed_RNA"/>
</dbReference>
<evidence type="ECO:0000313" key="1">
    <source>
        <dbReference type="EMBL" id="CAD8243794.1"/>
    </source>
</evidence>
<proteinExistence type="predicted"/>
<organism evidence="1">
    <name type="scientific">Prasinoderma coloniale</name>
    <dbReference type="NCBI Taxonomy" id="156133"/>
    <lineage>
        <taxon>Eukaryota</taxon>
        <taxon>Viridiplantae</taxon>
        <taxon>Prasinodermophyta</taxon>
        <taxon>Prasinodermophyceae</taxon>
        <taxon>Prasinodermales</taxon>
        <taxon>Prasinodermaceae</taxon>
        <taxon>Prasinoderma</taxon>
    </lineage>
</organism>
<sequence>MLAKMGKVNQHMAQTLQTGGATATPAMSLDAEPHLSAVKIARACLELLYFAVEEDAMKGQLAGAPTEEQTGMVAPGTREAHDAIVSHVDKARKAVEAAINRI</sequence>